<proteinExistence type="predicted"/>
<comment type="caution">
    <text evidence="2">The sequence shown here is derived from an EMBL/GenBank/DDBJ whole genome shotgun (WGS) entry which is preliminary data.</text>
</comment>
<feature type="compositionally biased region" description="Low complexity" evidence="1">
    <location>
        <begin position="1"/>
        <end position="14"/>
    </location>
</feature>
<evidence type="ECO:0000256" key="1">
    <source>
        <dbReference type="SAM" id="MobiDB-lite"/>
    </source>
</evidence>
<name>A0A9N8VMS1_9GLOM</name>
<evidence type="ECO:0000313" key="2">
    <source>
        <dbReference type="EMBL" id="CAG8458195.1"/>
    </source>
</evidence>
<gene>
    <name evidence="2" type="ORF">DERYTH_LOCUS875</name>
</gene>
<sequence length="102" mass="11648">MNSSSTNIATSSSARLNKKQKTSGPNFDEIWSFYQQGPNKGNGHYKATHFYCSTSWEHGKPQTMKAHLANYCSKCPENISSYWQQKLVEKSNNSSNFKELFK</sequence>
<feature type="region of interest" description="Disordered" evidence="1">
    <location>
        <begin position="1"/>
        <end position="24"/>
    </location>
</feature>
<dbReference type="EMBL" id="CAJVPY010000212">
    <property type="protein sequence ID" value="CAG8458195.1"/>
    <property type="molecule type" value="Genomic_DNA"/>
</dbReference>
<dbReference type="AlphaFoldDB" id="A0A9N8VMS1"/>
<reference evidence="2" key="1">
    <citation type="submission" date="2021-06" db="EMBL/GenBank/DDBJ databases">
        <authorList>
            <person name="Kallberg Y."/>
            <person name="Tangrot J."/>
            <person name="Rosling A."/>
        </authorList>
    </citation>
    <scope>NUCLEOTIDE SEQUENCE</scope>
    <source>
        <strain evidence="2">MA453B</strain>
    </source>
</reference>
<organism evidence="2 3">
    <name type="scientific">Dentiscutata erythropus</name>
    <dbReference type="NCBI Taxonomy" id="1348616"/>
    <lineage>
        <taxon>Eukaryota</taxon>
        <taxon>Fungi</taxon>
        <taxon>Fungi incertae sedis</taxon>
        <taxon>Mucoromycota</taxon>
        <taxon>Glomeromycotina</taxon>
        <taxon>Glomeromycetes</taxon>
        <taxon>Diversisporales</taxon>
        <taxon>Gigasporaceae</taxon>
        <taxon>Dentiscutata</taxon>
    </lineage>
</organism>
<dbReference type="OrthoDB" id="2443898at2759"/>
<dbReference type="Proteomes" id="UP000789405">
    <property type="component" value="Unassembled WGS sequence"/>
</dbReference>
<evidence type="ECO:0000313" key="3">
    <source>
        <dbReference type="Proteomes" id="UP000789405"/>
    </source>
</evidence>
<keyword evidence="3" id="KW-1185">Reference proteome</keyword>
<accession>A0A9N8VMS1</accession>
<protein>
    <submittedName>
        <fullName evidence="2">27151_t:CDS:1</fullName>
    </submittedName>
</protein>